<sequence>MKTKEERYNAQLTRYFEKVIINRANNFYAKKFRQNDFEKFIEDSTISFIDPKTTNGEFDIPNVVVFNVNLYIENEVLETAFSQMNEREKFFIINKFIFGLTDQEIGQLLGISRQSVNNFKQRLYRRIKNRKNC</sequence>
<dbReference type="Proteomes" id="UP000664701">
    <property type="component" value="Chromosome"/>
</dbReference>
<dbReference type="EMBL" id="CP147251">
    <property type="protein sequence ID" value="WYJ77958.1"/>
    <property type="molecule type" value="Genomic_DNA"/>
</dbReference>
<name>A0ABZ2SQX4_9ENTE</name>
<keyword evidence="2" id="KW-1185">Reference proteome</keyword>
<dbReference type="NCBIfam" id="TIGR02937">
    <property type="entry name" value="sigma70-ECF"/>
    <property type="match status" value="1"/>
</dbReference>
<dbReference type="Gene3D" id="1.20.140.160">
    <property type="match status" value="1"/>
</dbReference>
<evidence type="ECO:0000313" key="1">
    <source>
        <dbReference type="EMBL" id="WYJ77958.1"/>
    </source>
</evidence>
<dbReference type="CDD" id="cd06171">
    <property type="entry name" value="Sigma70_r4"/>
    <property type="match status" value="1"/>
</dbReference>
<dbReference type="InterPro" id="IPR014284">
    <property type="entry name" value="RNA_pol_sigma-70_dom"/>
</dbReference>
<gene>
    <name evidence="1" type="ORF">DOK78_002598</name>
</gene>
<evidence type="ECO:0000313" key="2">
    <source>
        <dbReference type="Proteomes" id="UP000664701"/>
    </source>
</evidence>
<accession>A0ABZ2SQX4</accession>
<reference evidence="1 2" key="1">
    <citation type="submission" date="2024-03" db="EMBL/GenBank/DDBJ databases">
        <title>The Genome Sequence of Enterococcus sp. DIV2402.</title>
        <authorList>
            <consortium name="The Broad Institute Genomics Platform"/>
            <consortium name="The Broad Institute Microbial Omics Core"/>
            <consortium name="The Broad Institute Genomic Center for Infectious Diseases"/>
            <person name="Earl A."/>
            <person name="Manson A."/>
            <person name="Gilmore M."/>
            <person name="Schwartman J."/>
            <person name="Shea T."/>
            <person name="Abouelleil A."/>
            <person name="Cao P."/>
            <person name="Chapman S."/>
            <person name="Cusick C."/>
            <person name="Young S."/>
            <person name="Neafsey D."/>
            <person name="Nusbaum C."/>
            <person name="Birren B."/>
        </authorList>
    </citation>
    <scope>NUCLEOTIDE SEQUENCE [LARGE SCALE GENOMIC DNA]</scope>
    <source>
        <strain evidence="1 2">DIV2402</strain>
    </source>
</reference>
<dbReference type="InterPro" id="IPR013324">
    <property type="entry name" value="RNA_pol_sigma_r3/r4-like"/>
</dbReference>
<protein>
    <recommendedName>
        <fullName evidence="3">Sigma-70 family RNA polymerase sigma factor</fullName>
    </recommendedName>
</protein>
<evidence type="ECO:0008006" key="3">
    <source>
        <dbReference type="Google" id="ProtNLM"/>
    </source>
</evidence>
<proteinExistence type="predicted"/>
<dbReference type="SUPFAM" id="SSF88659">
    <property type="entry name" value="Sigma3 and sigma4 domains of RNA polymerase sigma factors"/>
    <property type="match status" value="1"/>
</dbReference>
<organism evidence="1 2">
    <name type="scientific">Candidatus Enterococcus lowellii</name>
    <dbReference type="NCBI Taxonomy" id="2230877"/>
    <lineage>
        <taxon>Bacteria</taxon>
        <taxon>Bacillati</taxon>
        <taxon>Bacillota</taxon>
        <taxon>Bacilli</taxon>
        <taxon>Lactobacillales</taxon>
        <taxon>Enterococcaceae</taxon>
        <taxon>Enterococcus</taxon>
    </lineage>
</organism>
<dbReference type="RefSeq" id="WP_207871869.1">
    <property type="nucleotide sequence ID" value="NZ_CP147251.1"/>
</dbReference>